<dbReference type="InterPro" id="IPR009057">
    <property type="entry name" value="Homeodomain-like_sf"/>
</dbReference>
<evidence type="ECO:0000256" key="2">
    <source>
        <dbReference type="ARBA" id="ARBA00023125"/>
    </source>
</evidence>
<dbReference type="RefSeq" id="WP_130494699.1">
    <property type="nucleotide sequence ID" value="NZ_SGXD01000009.1"/>
</dbReference>
<dbReference type="InterPro" id="IPR036271">
    <property type="entry name" value="Tet_transcr_reg_TetR-rel_C_sf"/>
</dbReference>
<dbReference type="GO" id="GO:0000976">
    <property type="term" value="F:transcription cis-regulatory region binding"/>
    <property type="evidence" value="ECO:0007669"/>
    <property type="project" value="TreeGrafter"/>
</dbReference>
<dbReference type="PANTHER" id="PTHR30055:SF234">
    <property type="entry name" value="HTH-TYPE TRANSCRIPTIONAL REGULATOR BETI"/>
    <property type="match status" value="1"/>
</dbReference>
<dbReference type="InterPro" id="IPR049445">
    <property type="entry name" value="TetR_SbtR-like_C"/>
</dbReference>
<dbReference type="EMBL" id="SGXD01000009">
    <property type="protein sequence ID" value="RZS77546.1"/>
    <property type="molecule type" value="Genomic_DNA"/>
</dbReference>
<evidence type="ECO:0000259" key="5">
    <source>
        <dbReference type="PROSITE" id="PS50977"/>
    </source>
</evidence>
<comment type="caution">
    <text evidence="6">The sequence shown here is derived from an EMBL/GenBank/DDBJ whole genome shotgun (WGS) entry which is preliminary data.</text>
</comment>
<dbReference type="InterPro" id="IPR050109">
    <property type="entry name" value="HTH-type_TetR-like_transc_reg"/>
</dbReference>
<feature type="domain" description="HTH tetR-type" evidence="5">
    <location>
        <begin position="7"/>
        <end position="65"/>
    </location>
</feature>
<dbReference type="InterPro" id="IPR001647">
    <property type="entry name" value="HTH_TetR"/>
</dbReference>
<gene>
    <name evidence="6" type="ORF">EV189_3980</name>
</gene>
<dbReference type="SUPFAM" id="SSF46689">
    <property type="entry name" value="Homeodomain-like"/>
    <property type="match status" value="1"/>
</dbReference>
<keyword evidence="2 4" id="KW-0238">DNA-binding</keyword>
<reference evidence="6 7" key="1">
    <citation type="submission" date="2019-02" db="EMBL/GenBank/DDBJ databases">
        <title>Genomic Encyclopedia of Type Strains, Phase IV (KMG-IV): sequencing the most valuable type-strain genomes for metagenomic binning, comparative biology and taxonomic classification.</title>
        <authorList>
            <person name="Goeker M."/>
        </authorList>
    </citation>
    <scope>NUCLEOTIDE SEQUENCE [LARGE SCALE GENOMIC DNA]</scope>
    <source>
        <strain evidence="6 7">DSM 45622</strain>
    </source>
</reference>
<name>A0A4V2F2E5_9ACTN</name>
<evidence type="ECO:0000256" key="1">
    <source>
        <dbReference type="ARBA" id="ARBA00023015"/>
    </source>
</evidence>
<dbReference type="Pfam" id="PF00440">
    <property type="entry name" value="TetR_N"/>
    <property type="match status" value="1"/>
</dbReference>
<feature type="DNA-binding region" description="H-T-H motif" evidence="4">
    <location>
        <begin position="28"/>
        <end position="47"/>
    </location>
</feature>
<dbReference type="PANTHER" id="PTHR30055">
    <property type="entry name" value="HTH-TYPE TRANSCRIPTIONAL REGULATOR RUTR"/>
    <property type="match status" value="1"/>
</dbReference>
<evidence type="ECO:0000313" key="7">
    <source>
        <dbReference type="Proteomes" id="UP000293638"/>
    </source>
</evidence>
<evidence type="ECO:0000256" key="4">
    <source>
        <dbReference type="PROSITE-ProRule" id="PRU00335"/>
    </source>
</evidence>
<accession>A0A4V2F2E5</accession>
<dbReference type="SUPFAM" id="SSF48498">
    <property type="entry name" value="Tetracyclin repressor-like, C-terminal domain"/>
    <property type="match status" value="1"/>
</dbReference>
<dbReference type="PROSITE" id="PS50977">
    <property type="entry name" value="HTH_TETR_2"/>
    <property type="match status" value="1"/>
</dbReference>
<organism evidence="6 7">
    <name type="scientific">Motilibacter rhizosphaerae</name>
    <dbReference type="NCBI Taxonomy" id="598652"/>
    <lineage>
        <taxon>Bacteria</taxon>
        <taxon>Bacillati</taxon>
        <taxon>Actinomycetota</taxon>
        <taxon>Actinomycetes</taxon>
        <taxon>Motilibacterales</taxon>
        <taxon>Motilibacteraceae</taxon>
        <taxon>Motilibacter</taxon>
    </lineage>
</organism>
<dbReference type="Pfam" id="PF21597">
    <property type="entry name" value="TetR_C_43"/>
    <property type="match status" value="1"/>
</dbReference>
<sequence length="176" mass="18987">MVRADAVENRARILEVARRAFAEDGAVSMNQVAQLAGVGAGTLYRHYPTREALVLAVYQADVDALVASAPRLLESSPPREALRRWTVELVAAMRRKHGLGDALSPAAHRSISDQTYGPVVAAITHLLEAGQQDGTIRSDADPRDYLQLTGALWRAAEERTDPMLGLILDGLAAHQG</sequence>
<dbReference type="Proteomes" id="UP000293638">
    <property type="component" value="Unassembled WGS sequence"/>
</dbReference>
<evidence type="ECO:0000313" key="6">
    <source>
        <dbReference type="EMBL" id="RZS77546.1"/>
    </source>
</evidence>
<keyword evidence="1" id="KW-0805">Transcription regulation</keyword>
<protein>
    <submittedName>
        <fullName evidence="6">TetR family transcriptional regulator</fullName>
    </submittedName>
</protein>
<keyword evidence="7" id="KW-1185">Reference proteome</keyword>
<dbReference type="Gene3D" id="1.10.357.10">
    <property type="entry name" value="Tetracycline Repressor, domain 2"/>
    <property type="match status" value="1"/>
</dbReference>
<dbReference type="OrthoDB" id="3295174at2"/>
<dbReference type="AlphaFoldDB" id="A0A4V2F2E5"/>
<dbReference type="GO" id="GO:0003700">
    <property type="term" value="F:DNA-binding transcription factor activity"/>
    <property type="evidence" value="ECO:0007669"/>
    <property type="project" value="TreeGrafter"/>
</dbReference>
<keyword evidence="3" id="KW-0804">Transcription</keyword>
<proteinExistence type="predicted"/>
<evidence type="ECO:0000256" key="3">
    <source>
        <dbReference type="ARBA" id="ARBA00023163"/>
    </source>
</evidence>